<sequence>MSSDSKGIPIKYWVLGFFVLLILVYVLFANTIIKAVLESKLGESYGAEVNIAEFDHSLYPTTVTLKGIGLTNATKPSHNQVLVGEANADVALMPLLSNQVVVNNLNLLDVQFDQVREHEGEVYRVPESSLSYDEIKAKAKEAVPSVDEMLARNPLKTTAAVAEAKEAYATYSQGLKQDYENLPDKERIDYYKTQVAALKETNYKDPQALIQAKSSLDKLKEEMSADRALISSFTDKASNAKSALSNSVKALKEAPGEDYALLKGVIAGDEAALSQVTYFVFGDKAAEYTEYLMSAMQIVMPLLQGGDTPEEPAADMPSILVKQANVSVLWQNESISSSWQNITNTHSVFGNPTTFTIEAAGDMLKQFTSSGEFWIDESGVDASQVWELAGVNMSNIPVSGNETLNAVMKTALMATTGSMEVVDNKLSGNGKVNLQELVMEATGTSDVTSAIASALQSLSSLSMTMLLDGTLANPGFNIKSDLDNKLAQAAISQLTASQQDKLDELNTKLNAMVAREQDALSGELVDINSMLSAAQGDSGALQELLQSQLSSVVEEQKNKLFDKLKGKLGQGE</sequence>
<dbReference type="EMBL" id="JAUOQI010000002">
    <property type="protein sequence ID" value="MDO6576592.1"/>
    <property type="molecule type" value="Genomic_DNA"/>
</dbReference>
<dbReference type="KEGG" id="asq:AVL57_04040"/>
<dbReference type="InterPro" id="IPR052894">
    <property type="entry name" value="AsmA-related"/>
</dbReference>
<keyword evidence="1" id="KW-1133">Transmembrane helix</keyword>
<evidence type="ECO:0000256" key="1">
    <source>
        <dbReference type="SAM" id="Phobius"/>
    </source>
</evidence>
<organism evidence="3 5">
    <name type="scientific">Alteromonas stellipolaris</name>
    <dbReference type="NCBI Taxonomy" id="233316"/>
    <lineage>
        <taxon>Bacteria</taxon>
        <taxon>Pseudomonadati</taxon>
        <taxon>Pseudomonadota</taxon>
        <taxon>Gammaproteobacteria</taxon>
        <taxon>Alteromonadales</taxon>
        <taxon>Alteromonadaceae</taxon>
        <taxon>Alteromonas/Salinimonas group</taxon>
        <taxon>Alteromonas</taxon>
    </lineage>
</organism>
<dbReference type="GO" id="GO:0005886">
    <property type="term" value="C:plasma membrane"/>
    <property type="evidence" value="ECO:0007669"/>
    <property type="project" value="TreeGrafter"/>
</dbReference>
<gene>
    <name evidence="2" type="ORF">AVL57_04040</name>
    <name evidence="3" type="ORF">Q4527_04280</name>
</gene>
<dbReference type="PANTHER" id="PTHR30441">
    <property type="entry name" value="DUF748 DOMAIN-CONTAINING PROTEIN"/>
    <property type="match status" value="1"/>
</dbReference>
<dbReference type="RefSeq" id="WP_057794107.1">
    <property type="nucleotide sequence ID" value="NZ_CAXIBE010000048.1"/>
</dbReference>
<feature type="transmembrane region" description="Helical" evidence="1">
    <location>
        <begin position="12"/>
        <end position="33"/>
    </location>
</feature>
<reference evidence="3" key="2">
    <citation type="submission" date="2023-07" db="EMBL/GenBank/DDBJ databases">
        <title>Genome content predicts the carbon catabolic preferences of heterotrophic bacteria.</title>
        <authorList>
            <person name="Gralka M."/>
        </authorList>
    </citation>
    <scope>NUCLEOTIDE SEQUENCE</scope>
    <source>
        <strain evidence="3">F2M12</strain>
    </source>
</reference>
<evidence type="ECO:0000313" key="4">
    <source>
        <dbReference type="Proteomes" id="UP000056750"/>
    </source>
</evidence>
<proteinExistence type="predicted"/>
<dbReference type="NCBIfam" id="TIGR03545">
    <property type="entry name" value="TIGR03545 family protein"/>
    <property type="match status" value="1"/>
</dbReference>
<keyword evidence="1" id="KW-0472">Membrane</keyword>
<evidence type="ECO:0000313" key="2">
    <source>
        <dbReference type="EMBL" id="AMJ73221.1"/>
    </source>
</evidence>
<evidence type="ECO:0000313" key="3">
    <source>
        <dbReference type="EMBL" id="MDO6576592.1"/>
    </source>
</evidence>
<dbReference type="Proteomes" id="UP001170717">
    <property type="component" value="Unassembled WGS sequence"/>
</dbReference>
<accession>A0AAW7YXV7</accession>
<dbReference type="PANTHER" id="PTHR30441:SF4">
    <property type="entry name" value="PROTEIN ASMA"/>
    <property type="match status" value="1"/>
</dbReference>
<dbReference type="GO" id="GO:0090313">
    <property type="term" value="P:regulation of protein targeting to membrane"/>
    <property type="evidence" value="ECO:0007669"/>
    <property type="project" value="TreeGrafter"/>
</dbReference>
<name>A0AAW7YXV7_9ALTE</name>
<keyword evidence="1" id="KW-0812">Transmembrane</keyword>
<evidence type="ECO:0000313" key="5">
    <source>
        <dbReference type="Proteomes" id="UP001170717"/>
    </source>
</evidence>
<dbReference type="EMBL" id="CP013926">
    <property type="protein sequence ID" value="AMJ73221.1"/>
    <property type="molecule type" value="Genomic_DNA"/>
</dbReference>
<dbReference type="AlphaFoldDB" id="A0AAW7YXV7"/>
<keyword evidence="4" id="KW-1185">Reference proteome</keyword>
<dbReference type="InterPro" id="IPR019934">
    <property type="entry name" value="CHP03545"/>
</dbReference>
<protein>
    <submittedName>
        <fullName evidence="3">TIGR03545 family protein</fullName>
    </submittedName>
</protein>
<dbReference type="Proteomes" id="UP000056750">
    <property type="component" value="Chromosome"/>
</dbReference>
<reference evidence="2 4" key="1">
    <citation type="submission" date="2015-12" db="EMBL/GenBank/DDBJ databases">
        <title>Intraspecies pangenome expansion in the marine bacterium Alteromonas.</title>
        <authorList>
            <person name="Lopez-Perez M."/>
            <person name="Rodriguez-Valera F."/>
        </authorList>
    </citation>
    <scope>NUCLEOTIDE SEQUENCE [LARGE SCALE GENOMIC DNA]</scope>
    <source>
        <strain evidence="2 4">LMG 21861</strain>
    </source>
</reference>